<dbReference type="GO" id="GO:0015697">
    <property type="term" value="P:quaternary ammonium group transport"/>
    <property type="evidence" value="ECO:0007669"/>
    <property type="project" value="UniProtKB-ARBA"/>
</dbReference>
<gene>
    <name evidence="5" type="ordered locus">Ocepr_0442</name>
</gene>
<dbReference type="AlphaFoldDB" id="E4U6V8"/>
<dbReference type="InterPro" id="IPR003593">
    <property type="entry name" value="AAA+_ATPase"/>
</dbReference>
<keyword evidence="2" id="KW-0547">Nucleotide-binding</keyword>
<feature type="domain" description="ABC transporter" evidence="4">
    <location>
        <begin position="2"/>
        <end position="230"/>
    </location>
</feature>
<dbReference type="EMBL" id="CP002361">
    <property type="protein sequence ID" value="ADR35902.1"/>
    <property type="molecule type" value="Genomic_DNA"/>
</dbReference>
<dbReference type="PROSITE" id="PS00211">
    <property type="entry name" value="ABC_TRANSPORTER_1"/>
    <property type="match status" value="1"/>
</dbReference>
<sequence precursor="true">MLAWRGVVVRYPGFELALDLEVARGEALALLGPSGSGKSSALRVAAGLERPSAGRVFLGGRDVTDLPPERRGVGFVFQEYALFPHLTVERNVAFGLEERGWDRARIRRRVGELLARMGLEAHARKKPEQLSGGERQRVALARALAPEPEVLLLDEPLGALDLRLRERLLLELRRVLAGEEVTAVFVTHDQTEAFVLSQRVAIVKSGRLVQQGAPEAVFEQPADVWTARFLGHKNVLTPEEAAALGLPGGPLVLLPGALRPGAGEIEARAAERLFYGPRVGVWLEARGVRLYWEGPAAEAPAEGASLRIAIDPERAVEVRP</sequence>
<organism evidence="5 6">
    <name type="scientific">Oceanithermus profundus (strain DSM 14977 / NBRC 100410 / VKM B-2274 / 506)</name>
    <dbReference type="NCBI Taxonomy" id="670487"/>
    <lineage>
        <taxon>Bacteria</taxon>
        <taxon>Thermotogati</taxon>
        <taxon>Deinococcota</taxon>
        <taxon>Deinococci</taxon>
        <taxon>Thermales</taxon>
        <taxon>Thermaceae</taxon>
        <taxon>Oceanithermus</taxon>
    </lineage>
</organism>
<evidence type="ECO:0000256" key="1">
    <source>
        <dbReference type="ARBA" id="ARBA00022448"/>
    </source>
</evidence>
<dbReference type="OrthoDB" id="34128at2"/>
<dbReference type="SUPFAM" id="SSF52540">
    <property type="entry name" value="P-loop containing nucleoside triphosphate hydrolases"/>
    <property type="match status" value="1"/>
</dbReference>
<dbReference type="KEGG" id="opr:Ocepr_0442"/>
<dbReference type="RefSeq" id="WP_013457072.1">
    <property type="nucleotide sequence ID" value="NC_014761.1"/>
</dbReference>
<dbReference type="InterPro" id="IPR050093">
    <property type="entry name" value="ABC_SmlMolc_Importer"/>
</dbReference>
<proteinExistence type="predicted"/>
<dbReference type="PROSITE" id="PS50893">
    <property type="entry name" value="ABC_TRANSPORTER_2"/>
    <property type="match status" value="1"/>
</dbReference>
<dbReference type="PANTHER" id="PTHR42781:SF4">
    <property type="entry name" value="SPERMIDINE_PUTRESCINE IMPORT ATP-BINDING PROTEIN POTA"/>
    <property type="match status" value="1"/>
</dbReference>
<dbReference type="PANTHER" id="PTHR42781">
    <property type="entry name" value="SPERMIDINE/PUTRESCINE IMPORT ATP-BINDING PROTEIN POTA"/>
    <property type="match status" value="1"/>
</dbReference>
<evidence type="ECO:0000256" key="2">
    <source>
        <dbReference type="ARBA" id="ARBA00022741"/>
    </source>
</evidence>
<dbReference type="eggNOG" id="COG3842">
    <property type="taxonomic scope" value="Bacteria"/>
</dbReference>
<reference evidence="6" key="1">
    <citation type="submission" date="2010-11" db="EMBL/GenBank/DDBJ databases">
        <title>The complete sequence of chromosome of Oceanithermus profundus DSM 14977.</title>
        <authorList>
            <consortium name="US DOE Joint Genome Institute (JGI-PGF)"/>
            <person name="Lucas S."/>
            <person name="Copeland A."/>
            <person name="Lapidus A."/>
            <person name="Bruce D."/>
            <person name="Goodwin L."/>
            <person name="Pitluck S."/>
            <person name="Kyrpides N."/>
            <person name="Mavromatis K."/>
            <person name="Pagani I."/>
            <person name="Ivanova N."/>
            <person name="Zhang X."/>
            <person name="Brettin T."/>
            <person name="Detter J.C."/>
            <person name="Tapia R."/>
            <person name="Han C."/>
            <person name="Land M."/>
            <person name="Hauser L."/>
            <person name="Markowitz V."/>
            <person name="Cheng J.-F."/>
            <person name="Hugenholtz P."/>
            <person name="Woyke T."/>
            <person name="Wu D."/>
            <person name="Tindall B."/>
            <person name="Faehnrich R."/>
            <person name="Brambilla E."/>
            <person name="Klenk H.-P."/>
            <person name="Eisen J.A."/>
        </authorList>
    </citation>
    <scope>NUCLEOTIDE SEQUENCE [LARGE SCALE GENOMIC DNA]</scope>
    <source>
        <strain evidence="6">DSM 14977 / NBRC 100410 / VKM B-2274 / 506</strain>
    </source>
</reference>
<keyword evidence="1" id="KW-0813">Transport</keyword>
<evidence type="ECO:0000256" key="3">
    <source>
        <dbReference type="ARBA" id="ARBA00022840"/>
    </source>
</evidence>
<accession>E4U6V8</accession>
<dbReference type="GO" id="GO:0005524">
    <property type="term" value="F:ATP binding"/>
    <property type="evidence" value="ECO:0007669"/>
    <property type="project" value="UniProtKB-KW"/>
</dbReference>
<dbReference type="FunFam" id="3.40.50.300:FF:000425">
    <property type="entry name" value="Probable ABC transporter, ATP-binding subunit"/>
    <property type="match status" value="1"/>
</dbReference>
<dbReference type="SMART" id="SM00382">
    <property type="entry name" value="AAA"/>
    <property type="match status" value="1"/>
</dbReference>
<dbReference type="InterPro" id="IPR027417">
    <property type="entry name" value="P-loop_NTPase"/>
</dbReference>
<keyword evidence="3" id="KW-0067">ATP-binding</keyword>
<dbReference type="GO" id="GO:0016887">
    <property type="term" value="F:ATP hydrolysis activity"/>
    <property type="evidence" value="ECO:0007669"/>
    <property type="project" value="InterPro"/>
</dbReference>
<dbReference type="Gene3D" id="3.40.50.300">
    <property type="entry name" value="P-loop containing nucleotide triphosphate hydrolases"/>
    <property type="match status" value="1"/>
</dbReference>
<dbReference type="HOGENOM" id="CLU_000604_1_1_0"/>
<reference evidence="5 6" key="2">
    <citation type="journal article" date="2011" name="Stand. Genomic Sci.">
        <title>Complete genome sequence of Oceanithermus profundus type strain (506).</title>
        <authorList>
            <person name="Pati A."/>
            <person name="Zhang X."/>
            <person name="Lapidus A."/>
            <person name="Nolan M."/>
            <person name="Lucas S."/>
            <person name="Del Rio T.G."/>
            <person name="Tice H."/>
            <person name="Cheng J.F."/>
            <person name="Tapia R."/>
            <person name="Han C."/>
            <person name="Goodwin L."/>
            <person name="Pitluck S."/>
            <person name="Liolios K."/>
            <person name="Pagani I."/>
            <person name="Ivanova N."/>
            <person name="Mavromatis K."/>
            <person name="Chen A."/>
            <person name="Palaniappan K."/>
            <person name="Hauser L."/>
            <person name="Jeffries C.D."/>
            <person name="Brambilla E.M."/>
            <person name="Rohl A."/>
            <person name="Mwirichia R."/>
            <person name="Rohde M."/>
            <person name="Tindall B.J."/>
            <person name="Sikorski J."/>
            <person name="Wirth R."/>
            <person name="Goker M."/>
            <person name="Woyke T."/>
            <person name="Detter J.C."/>
            <person name="Bristow J."/>
            <person name="Eisen J.A."/>
            <person name="Markowitz V."/>
            <person name="Hugenholtz P."/>
            <person name="Kyrpides N.C."/>
            <person name="Klenk H.P."/>
            <person name="Land M."/>
        </authorList>
    </citation>
    <scope>NUCLEOTIDE SEQUENCE [LARGE SCALE GENOMIC DNA]</scope>
    <source>
        <strain evidence="6">DSM 14977 / NBRC 100410 / VKM B-2274 / 506</strain>
    </source>
</reference>
<name>E4U6V8_OCEP5</name>
<dbReference type="InterPro" id="IPR017871">
    <property type="entry name" value="ABC_transporter-like_CS"/>
</dbReference>
<evidence type="ECO:0000259" key="4">
    <source>
        <dbReference type="PROSITE" id="PS50893"/>
    </source>
</evidence>
<evidence type="ECO:0000313" key="6">
    <source>
        <dbReference type="Proteomes" id="UP000008722"/>
    </source>
</evidence>
<dbReference type="STRING" id="670487.Ocepr_0442"/>
<dbReference type="Proteomes" id="UP000008722">
    <property type="component" value="Chromosome"/>
</dbReference>
<keyword evidence="6" id="KW-1185">Reference proteome</keyword>
<dbReference type="Pfam" id="PF00005">
    <property type="entry name" value="ABC_tran"/>
    <property type="match status" value="1"/>
</dbReference>
<protein>
    <submittedName>
        <fullName evidence="5">ABC transporter related protein</fullName>
    </submittedName>
</protein>
<dbReference type="InterPro" id="IPR003439">
    <property type="entry name" value="ABC_transporter-like_ATP-bd"/>
</dbReference>
<evidence type="ECO:0000313" key="5">
    <source>
        <dbReference type="EMBL" id="ADR35902.1"/>
    </source>
</evidence>